<dbReference type="Proteomes" id="UP000266389">
    <property type="component" value="Unassembled WGS sequence"/>
</dbReference>
<dbReference type="InterPro" id="IPR000529">
    <property type="entry name" value="Ribosomal_bS6"/>
</dbReference>
<dbReference type="AlphaFoldDB" id="A0A395M0D2"/>
<evidence type="ECO:0000256" key="3">
    <source>
        <dbReference type="ARBA" id="ARBA00023274"/>
    </source>
</evidence>
<dbReference type="InterPro" id="IPR020814">
    <property type="entry name" value="Ribosomal_S6_plastid/chlpt"/>
</dbReference>
<reference evidence="7 8" key="1">
    <citation type="journal article" date="2011" name="ISME J.">
        <title>Community ecology of hot spring cyanobacterial mats: predominant populations and their functional potential.</title>
        <authorList>
            <person name="Klatt C.G."/>
            <person name="Wood J.M."/>
            <person name="Rusch D.B."/>
            <person name="Bateson M.M."/>
            <person name="Hamamura N."/>
            <person name="Heidelberg J.F."/>
            <person name="Grossman A.R."/>
            <person name="Bhaya D."/>
            <person name="Cohan F.M."/>
            <person name="Kuhl M."/>
            <person name="Bryant D.A."/>
            <person name="Ward D.M."/>
        </authorList>
    </citation>
    <scope>NUCLEOTIDE SEQUENCE [LARGE SCALE GENOMIC DNA]</scope>
    <source>
        <strain evidence="7">OS</strain>
    </source>
</reference>
<evidence type="ECO:0000256" key="1">
    <source>
        <dbReference type="ARBA" id="ARBA00009512"/>
    </source>
</evidence>
<dbReference type="GO" id="GO:0005840">
    <property type="term" value="C:ribosome"/>
    <property type="evidence" value="ECO:0007669"/>
    <property type="project" value="UniProtKB-KW"/>
</dbReference>
<dbReference type="PANTHER" id="PTHR21011">
    <property type="entry name" value="MITOCHONDRIAL 28S RIBOSOMAL PROTEIN S6"/>
    <property type="match status" value="1"/>
</dbReference>
<dbReference type="GO" id="GO:0070181">
    <property type="term" value="F:small ribosomal subunit rRNA binding"/>
    <property type="evidence" value="ECO:0007669"/>
    <property type="project" value="TreeGrafter"/>
</dbReference>
<evidence type="ECO:0000256" key="5">
    <source>
        <dbReference type="ARBA" id="ARBA00035294"/>
    </source>
</evidence>
<dbReference type="GO" id="GO:0005737">
    <property type="term" value="C:cytoplasm"/>
    <property type="evidence" value="ECO:0007669"/>
    <property type="project" value="UniProtKB-ARBA"/>
</dbReference>
<dbReference type="HAMAP" id="MF_00360">
    <property type="entry name" value="Ribosomal_bS6"/>
    <property type="match status" value="1"/>
</dbReference>
<evidence type="ECO:0000313" key="7">
    <source>
        <dbReference type="EMBL" id="RFM24235.1"/>
    </source>
</evidence>
<dbReference type="Gene3D" id="3.30.70.60">
    <property type="match status" value="1"/>
</dbReference>
<comment type="similarity">
    <text evidence="1 6">Belongs to the bacterial ribosomal protein bS6 family.</text>
</comment>
<comment type="caution">
    <text evidence="7">The sequence shown here is derived from an EMBL/GenBank/DDBJ whole genome shotgun (WGS) entry which is preliminary data.</text>
</comment>
<protein>
    <recommendedName>
        <fullName evidence="5 6">Small ribosomal subunit protein bS6</fullName>
    </recommendedName>
</protein>
<keyword evidence="6" id="KW-0699">rRNA-binding</keyword>
<dbReference type="Pfam" id="PF01250">
    <property type="entry name" value="Ribosomal_S6"/>
    <property type="match status" value="1"/>
</dbReference>
<dbReference type="NCBIfam" id="TIGR00166">
    <property type="entry name" value="S6"/>
    <property type="match status" value="1"/>
</dbReference>
<evidence type="ECO:0000256" key="2">
    <source>
        <dbReference type="ARBA" id="ARBA00022980"/>
    </source>
</evidence>
<proteinExistence type="inferred from homology"/>
<evidence type="ECO:0000256" key="4">
    <source>
        <dbReference type="ARBA" id="ARBA00035104"/>
    </source>
</evidence>
<keyword evidence="3 6" id="KW-0687">Ribonucleoprotein</keyword>
<dbReference type="InterPro" id="IPR014717">
    <property type="entry name" value="Transl_elong_EF1B/ribsomal_bS6"/>
</dbReference>
<dbReference type="GO" id="GO:0006412">
    <property type="term" value="P:translation"/>
    <property type="evidence" value="ECO:0007669"/>
    <property type="project" value="UniProtKB-UniRule"/>
</dbReference>
<dbReference type="PANTHER" id="PTHR21011:SF1">
    <property type="entry name" value="SMALL RIBOSOMAL SUBUNIT PROTEIN BS6M"/>
    <property type="match status" value="1"/>
</dbReference>
<dbReference type="SUPFAM" id="SSF54995">
    <property type="entry name" value="Ribosomal protein S6"/>
    <property type="match status" value="1"/>
</dbReference>
<evidence type="ECO:0000313" key="8">
    <source>
        <dbReference type="Proteomes" id="UP000266389"/>
    </source>
</evidence>
<dbReference type="GO" id="GO:1990904">
    <property type="term" value="C:ribonucleoprotein complex"/>
    <property type="evidence" value="ECO:0007669"/>
    <property type="project" value="UniProtKB-KW"/>
</dbReference>
<comment type="function">
    <text evidence="4 6">Binds together with bS18 to 16S ribosomal RNA.</text>
</comment>
<evidence type="ECO:0000256" key="6">
    <source>
        <dbReference type="HAMAP-Rule" id="MF_00360"/>
    </source>
</evidence>
<gene>
    <name evidence="6" type="primary">rpsF</name>
    <name evidence="7" type="ORF">D0433_07150</name>
</gene>
<dbReference type="InterPro" id="IPR035980">
    <property type="entry name" value="Ribosomal_bS6_sf"/>
</dbReference>
<name>A0A395M0D2_9BACT</name>
<dbReference type="EMBL" id="PHFL01000045">
    <property type="protein sequence ID" value="RFM24235.1"/>
    <property type="molecule type" value="Genomic_DNA"/>
</dbReference>
<sequence>MQVKTRLYETTVVLDGSLDDETTQKALERVKQLIVSLGGEIRNIVDNGRRKLAYKIGKHTVGYYVHIEFVAPPSMIAELERQYRLNEHIIRFLTIILDKRLLEIRERVAKYGTAQVSTEPKPETAQA</sequence>
<dbReference type="CDD" id="cd00473">
    <property type="entry name" value="bS6"/>
    <property type="match status" value="1"/>
</dbReference>
<dbReference type="GO" id="GO:0003735">
    <property type="term" value="F:structural constituent of ribosome"/>
    <property type="evidence" value="ECO:0007669"/>
    <property type="project" value="InterPro"/>
</dbReference>
<organism evidence="7 8">
    <name type="scientific">Candidatus Thermochlorobacter aerophilus</name>
    <dbReference type="NCBI Taxonomy" id="1868324"/>
    <lineage>
        <taxon>Bacteria</taxon>
        <taxon>Pseudomonadati</taxon>
        <taxon>Chlorobiota</taxon>
        <taxon>Chlorobiia</taxon>
        <taxon>Chlorobiales</taxon>
        <taxon>Candidatus Thermochlorobacteriaceae</taxon>
        <taxon>Candidatus Thermochlorobacter</taxon>
    </lineage>
</organism>
<accession>A0A395M0D2</accession>
<keyword evidence="2 6" id="KW-0689">Ribosomal protein</keyword>
<keyword evidence="6" id="KW-0694">RNA-binding</keyword>